<proteinExistence type="predicted"/>
<keyword evidence="2" id="KW-1185">Reference proteome</keyword>
<gene>
    <name evidence="1" type="ORF">PPYR_01834</name>
</gene>
<sequence length="163" mass="18721">MQLTIRYMSYLFITGDRFCGPKRSWSAEEKDAVLLDFANCIEIKKLPSYHDVQAAASKHSVLCNRSPTSIRLWIENQIMKKRKSCELSGNGGGHKDKVIKRIRWSIEEQNTLNSEFARHIRGNTLPSQSEIQAVIDNNPHMQQRSVKCIKTTVLNARIKYRAS</sequence>
<organism evidence="1 2">
    <name type="scientific">Photinus pyralis</name>
    <name type="common">Common eastern firefly</name>
    <name type="synonym">Lampyris pyralis</name>
    <dbReference type="NCBI Taxonomy" id="7054"/>
    <lineage>
        <taxon>Eukaryota</taxon>
        <taxon>Metazoa</taxon>
        <taxon>Ecdysozoa</taxon>
        <taxon>Arthropoda</taxon>
        <taxon>Hexapoda</taxon>
        <taxon>Insecta</taxon>
        <taxon>Pterygota</taxon>
        <taxon>Neoptera</taxon>
        <taxon>Endopterygota</taxon>
        <taxon>Coleoptera</taxon>
        <taxon>Polyphaga</taxon>
        <taxon>Elateriformia</taxon>
        <taxon>Elateroidea</taxon>
        <taxon>Lampyridae</taxon>
        <taxon>Lampyrinae</taxon>
        <taxon>Photinus</taxon>
    </lineage>
</organism>
<dbReference type="EMBL" id="VVIM01000001">
    <property type="protein sequence ID" value="KAB0804864.1"/>
    <property type="molecule type" value="Genomic_DNA"/>
</dbReference>
<protein>
    <submittedName>
        <fullName evidence="1">Uncharacterized protein</fullName>
    </submittedName>
</protein>
<evidence type="ECO:0000313" key="1">
    <source>
        <dbReference type="EMBL" id="KAB0804864.1"/>
    </source>
</evidence>
<dbReference type="InParanoid" id="A0A5N4B5N5"/>
<dbReference type="Proteomes" id="UP000327044">
    <property type="component" value="Unassembled WGS sequence"/>
</dbReference>
<comment type="caution">
    <text evidence="1">The sequence shown here is derived from an EMBL/GenBank/DDBJ whole genome shotgun (WGS) entry which is preliminary data.</text>
</comment>
<name>A0A5N4B5N5_PHOPY</name>
<dbReference type="AlphaFoldDB" id="A0A5N4B5N5"/>
<accession>A0A5N4B5N5</accession>
<evidence type="ECO:0000313" key="2">
    <source>
        <dbReference type="Proteomes" id="UP000327044"/>
    </source>
</evidence>
<reference evidence="1 2" key="1">
    <citation type="journal article" date="2018" name="Elife">
        <title>Firefly genomes illuminate parallel origins of bioluminescence in beetles.</title>
        <authorList>
            <person name="Fallon T.R."/>
            <person name="Lower S.E."/>
            <person name="Chang C.H."/>
            <person name="Bessho-Uehara M."/>
            <person name="Martin G.J."/>
            <person name="Bewick A.J."/>
            <person name="Behringer M."/>
            <person name="Debat H.J."/>
            <person name="Wong I."/>
            <person name="Day J.C."/>
            <person name="Suvorov A."/>
            <person name="Silva C.J."/>
            <person name="Stanger-Hall K.F."/>
            <person name="Hall D.W."/>
            <person name="Schmitz R.J."/>
            <person name="Nelson D.R."/>
            <person name="Lewis S.M."/>
            <person name="Shigenobu S."/>
            <person name="Bybee S.M."/>
            <person name="Larracuente A.M."/>
            <person name="Oba Y."/>
            <person name="Weng J.K."/>
        </authorList>
    </citation>
    <scope>NUCLEOTIDE SEQUENCE [LARGE SCALE GENOMIC DNA]</scope>
    <source>
        <strain evidence="1">1611_PpyrPB1</strain>
        <tissue evidence="1">Whole body</tissue>
    </source>
</reference>